<reference evidence="3" key="1">
    <citation type="submission" date="2016-10" db="EMBL/GenBank/DDBJ databases">
        <authorList>
            <person name="Varghese N."/>
            <person name="Submissions S."/>
        </authorList>
    </citation>
    <scope>NUCLEOTIDE SEQUENCE [LARGE SCALE GENOMIC DNA]</scope>
    <source>
        <strain evidence="3">DSM 23445</strain>
    </source>
</reference>
<dbReference type="STRING" id="305507.SAMN04489724_3621"/>
<feature type="transmembrane region" description="Helical" evidence="1">
    <location>
        <begin position="78"/>
        <end position="96"/>
    </location>
</feature>
<protein>
    <submittedName>
        <fullName evidence="2">Uncharacterized protein</fullName>
    </submittedName>
</protein>
<organism evidence="2 3">
    <name type="scientific">Algoriphagus locisalis</name>
    <dbReference type="NCBI Taxonomy" id="305507"/>
    <lineage>
        <taxon>Bacteria</taxon>
        <taxon>Pseudomonadati</taxon>
        <taxon>Bacteroidota</taxon>
        <taxon>Cytophagia</taxon>
        <taxon>Cytophagales</taxon>
        <taxon>Cyclobacteriaceae</taxon>
        <taxon>Algoriphagus</taxon>
    </lineage>
</organism>
<dbReference type="OrthoDB" id="826945at2"/>
<proteinExistence type="predicted"/>
<evidence type="ECO:0000256" key="1">
    <source>
        <dbReference type="SAM" id="Phobius"/>
    </source>
</evidence>
<dbReference type="EMBL" id="FPBF01000005">
    <property type="protein sequence ID" value="SFU05037.1"/>
    <property type="molecule type" value="Genomic_DNA"/>
</dbReference>
<name>A0A1I7CZY7_9BACT</name>
<dbReference type="AlphaFoldDB" id="A0A1I7CZY7"/>
<evidence type="ECO:0000313" key="3">
    <source>
        <dbReference type="Proteomes" id="UP000199673"/>
    </source>
</evidence>
<dbReference type="RefSeq" id="WP_091696042.1">
    <property type="nucleotide sequence ID" value="NZ_FPBF01000005.1"/>
</dbReference>
<gene>
    <name evidence="2" type="ORF">SAMN04489724_3621</name>
</gene>
<keyword evidence="1" id="KW-1133">Transmembrane helix</keyword>
<accession>A0A1I7CZY7</accession>
<feature type="transmembrane region" description="Helical" evidence="1">
    <location>
        <begin position="15"/>
        <end position="34"/>
    </location>
</feature>
<keyword evidence="1" id="KW-0472">Membrane</keyword>
<keyword evidence="1" id="KW-0812">Transmembrane</keyword>
<dbReference type="Proteomes" id="UP000199673">
    <property type="component" value="Unassembled WGS sequence"/>
</dbReference>
<evidence type="ECO:0000313" key="2">
    <source>
        <dbReference type="EMBL" id="SFU05037.1"/>
    </source>
</evidence>
<feature type="transmembrane region" description="Helical" evidence="1">
    <location>
        <begin position="41"/>
        <end position="62"/>
    </location>
</feature>
<sequence>MKNTNVNSLDQIQKAQSIGSIVTLISFVLNVFVSRIRALEFLIIPLLILISLTIIGSAYFLLQTIKHKEEIENSHKNITAFVIRIVINVVLLLLMVI</sequence>
<keyword evidence="3" id="KW-1185">Reference proteome</keyword>